<dbReference type="EMBL" id="CP039375">
    <property type="protein sequence ID" value="QCD66733.1"/>
    <property type="molecule type" value="Genomic_DNA"/>
</dbReference>
<dbReference type="KEGG" id="halz:E5139_14155"/>
<dbReference type="GeneID" id="42180105"/>
<protein>
    <submittedName>
        <fullName evidence="2">Uncharacterized protein</fullName>
    </submittedName>
</protein>
<dbReference type="RefSeq" id="WP_126967097.1">
    <property type="nucleotide sequence ID" value="NZ_CP039375.1"/>
</dbReference>
<feature type="transmembrane region" description="Helical" evidence="1">
    <location>
        <begin position="114"/>
        <end position="133"/>
    </location>
</feature>
<dbReference type="Proteomes" id="UP000297053">
    <property type="component" value="Chromosome"/>
</dbReference>
<reference evidence="2 3" key="2">
    <citation type="submission" date="2019-04" db="EMBL/GenBank/DDBJ databases">
        <authorList>
            <person name="Yang S."/>
            <person name="Wei W."/>
        </authorList>
    </citation>
    <scope>NUCLEOTIDE SEQUENCE [LARGE SCALE GENOMIC DNA]</scope>
    <source>
        <strain evidence="3">ZP60</strain>
    </source>
</reference>
<proteinExistence type="predicted"/>
<keyword evidence="1" id="KW-1133">Transmembrane helix</keyword>
<evidence type="ECO:0000256" key="1">
    <source>
        <dbReference type="SAM" id="Phobius"/>
    </source>
</evidence>
<organism evidence="2 3">
    <name type="scientific">Halomicrobium mukohataei</name>
    <dbReference type="NCBI Taxonomy" id="57705"/>
    <lineage>
        <taxon>Archaea</taxon>
        <taxon>Methanobacteriati</taxon>
        <taxon>Methanobacteriota</taxon>
        <taxon>Stenosarchaea group</taxon>
        <taxon>Halobacteria</taxon>
        <taxon>Halobacteriales</taxon>
        <taxon>Haloarculaceae</taxon>
        <taxon>Halomicrobium</taxon>
    </lineage>
</organism>
<sequence>MLAVLTVILAAVWVAEPGFMFDDGIVAVIANPIFIPATLLVPGLLAVSVLARVGRHGVRLASSYVGSDNRTQPDDTSLPRIGASLVLGGLAGYTLWWVIGSVYVITIADASGVMLAPLVALVAGSVLGFLLLARSLLDLVRFSVGDVR</sequence>
<feature type="transmembrane region" description="Helical" evidence="1">
    <location>
        <begin position="33"/>
        <end position="53"/>
    </location>
</feature>
<feature type="transmembrane region" description="Helical" evidence="1">
    <location>
        <begin position="85"/>
        <end position="108"/>
    </location>
</feature>
<reference evidence="2 3" key="1">
    <citation type="submission" date="2019-04" db="EMBL/GenBank/DDBJ databases">
        <title>Complete genome sequence of Arthrobacter sp. ZXY-2 associated with effective atrazine degradation and salt adaptation.</title>
        <authorList>
            <person name="Zhao X."/>
        </authorList>
    </citation>
    <scope>NUCLEOTIDE SEQUENCE [LARGE SCALE GENOMIC DNA]</scope>
    <source>
        <strain evidence="3">ZP60</strain>
    </source>
</reference>
<evidence type="ECO:0000313" key="2">
    <source>
        <dbReference type="EMBL" id="QCD66733.1"/>
    </source>
</evidence>
<accession>A0A4D6KMI9</accession>
<keyword evidence="1" id="KW-0472">Membrane</keyword>
<keyword evidence="1" id="KW-0812">Transmembrane</keyword>
<dbReference type="AlphaFoldDB" id="A0A4D6KMI9"/>
<evidence type="ECO:0000313" key="3">
    <source>
        <dbReference type="Proteomes" id="UP000297053"/>
    </source>
</evidence>
<gene>
    <name evidence="2" type="ORF">E5139_14155</name>
</gene>
<name>A0A4D6KMI9_9EURY</name>